<comment type="caution">
    <text evidence="8">The sequence shown here is derived from an EMBL/GenBank/DDBJ whole genome shotgun (WGS) entry which is preliminary data.</text>
</comment>
<feature type="signal peptide" evidence="7">
    <location>
        <begin position="1"/>
        <end position="22"/>
    </location>
</feature>
<evidence type="ECO:0000256" key="5">
    <source>
        <dbReference type="SAM" id="MobiDB-lite"/>
    </source>
</evidence>
<feature type="transmembrane region" description="Helical" evidence="6">
    <location>
        <begin position="429"/>
        <end position="448"/>
    </location>
</feature>
<evidence type="ECO:0000313" key="8">
    <source>
        <dbReference type="EMBL" id="TVY92232.1"/>
    </source>
</evidence>
<organism evidence="8 9">
    <name type="scientific">Lachnellula willkommii</name>
    <dbReference type="NCBI Taxonomy" id="215461"/>
    <lineage>
        <taxon>Eukaryota</taxon>
        <taxon>Fungi</taxon>
        <taxon>Dikarya</taxon>
        <taxon>Ascomycota</taxon>
        <taxon>Pezizomycotina</taxon>
        <taxon>Leotiomycetes</taxon>
        <taxon>Helotiales</taxon>
        <taxon>Lachnaceae</taxon>
        <taxon>Lachnellula</taxon>
    </lineage>
</organism>
<dbReference type="EMBL" id="QGML01000358">
    <property type="protein sequence ID" value="TVY92232.1"/>
    <property type="molecule type" value="Genomic_DNA"/>
</dbReference>
<dbReference type="InterPro" id="IPR036396">
    <property type="entry name" value="Cyt_P450_sf"/>
</dbReference>
<dbReference type="Proteomes" id="UP000315522">
    <property type="component" value="Unassembled WGS sequence"/>
</dbReference>
<dbReference type="SUPFAM" id="SSF48264">
    <property type="entry name" value="Cytochrome P450"/>
    <property type="match status" value="1"/>
</dbReference>
<keyword evidence="7" id="KW-0732">Signal</keyword>
<dbReference type="GO" id="GO:0015174">
    <property type="term" value="F:basic amino acid transmembrane transporter activity"/>
    <property type="evidence" value="ECO:0007669"/>
    <property type="project" value="TreeGrafter"/>
</dbReference>
<feature type="transmembrane region" description="Helical" evidence="6">
    <location>
        <begin position="468"/>
        <end position="485"/>
    </location>
</feature>
<dbReference type="GO" id="GO:0004497">
    <property type="term" value="F:monooxygenase activity"/>
    <property type="evidence" value="ECO:0007669"/>
    <property type="project" value="InterPro"/>
</dbReference>
<evidence type="ECO:0000256" key="7">
    <source>
        <dbReference type="SAM" id="SignalP"/>
    </source>
</evidence>
<evidence type="ECO:0000256" key="6">
    <source>
        <dbReference type="SAM" id="Phobius"/>
    </source>
</evidence>
<feature type="transmembrane region" description="Helical" evidence="6">
    <location>
        <begin position="742"/>
        <end position="760"/>
    </location>
</feature>
<proteinExistence type="predicted"/>
<feature type="transmembrane region" description="Helical" evidence="6">
    <location>
        <begin position="670"/>
        <end position="688"/>
    </location>
</feature>
<feature type="transmembrane region" description="Helical" evidence="6">
    <location>
        <begin position="497"/>
        <end position="515"/>
    </location>
</feature>
<keyword evidence="2 6" id="KW-0812">Transmembrane</keyword>
<dbReference type="InterPro" id="IPR001128">
    <property type="entry name" value="Cyt_P450"/>
</dbReference>
<dbReference type="Gene3D" id="1.10.630.10">
    <property type="entry name" value="Cytochrome P450"/>
    <property type="match status" value="2"/>
</dbReference>
<evidence type="ECO:0000256" key="2">
    <source>
        <dbReference type="ARBA" id="ARBA00022692"/>
    </source>
</evidence>
<feature type="transmembrane region" description="Helical" evidence="6">
    <location>
        <begin position="572"/>
        <end position="593"/>
    </location>
</feature>
<dbReference type="InterPro" id="IPR011701">
    <property type="entry name" value="MFS"/>
</dbReference>
<evidence type="ECO:0000256" key="1">
    <source>
        <dbReference type="ARBA" id="ARBA00004141"/>
    </source>
</evidence>
<reference evidence="8 9" key="1">
    <citation type="submission" date="2018-05" db="EMBL/GenBank/DDBJ databases">
        <title>Genome sequencing and assembly of the regulated plant pathogen Lachnellula willkommii and related sister species for the development of diagnostic species identification markers.</title>
        <authorList>
            <person name="Giroux E."/>
            <person name="Bilodeau G."/>
        </authorList>
    </citation>
    <scope>NUCLEOTIDE SEQUENCE [LARGE SCALE GENOMIC DNA]</scope>
    <source>
        <strain evidence="8 9">CBS 172.35</strain>
    </source>
</reference>
<name>A0A559MH15_9HELO</name>
<dbReference type="PANTHER" id="PTHR23501:SF84">
    <property type="entry name" value="VACUOLAR MEMBRANE AMINO ACID UPTAKE TRANSPORTER FNX2"/>
    <property type="match status" value="1"/>
</dbReference>
<keyword evidence="3 6" id="KW-1133">Transmembrane helix</keyword>
<dbReference type="Pfam" id="PF00067">
    <property type="entry name" value="p450"/>
    <property type="match status" value="1"/>
</dbReference>
<accession>A0A559MH15</accession>
<evidence type="ECO:0000313" key="9">
    <source>
        <dbReference type="Proteomes" id="UP000315522"/>
    </source>
</evidence>
<dbReference type="Gene3D" id="1.20.1720.10">
    <property type="entry name" value="Multidrug resistance protein D"/>
    <property type="match status" value="1"/>
</dbReference>
<dbReference type="GO" id="GO:0000329">
    <property type="term" value="C:fungal-type vacuole membrane"/>
    <property type="evidence" value="ECO:0007669"/>
    <property type="project" value="TreeGrafter"/>
</dbReference>
<dbReference type="InterPro" id="IPR036259">
    <property type="entry name" value="MFS_trans_sf"/>
</dbReference>
<feature type="region of interest" description="Disordered" evidence="5">
    <location>
        <begin position="301"/>
        <end position="337"/>
    </location>
</feature>
<feature type="transmembrane region" description="Helical" evidence="6">
    <location>
        <begin position="535"/>
        <end position="560"/>
    </location>
</feature>
<dbReference type="Gene3D" id="1.20.1250.20">
    <property type="entry name" value="MFS general substrate transporter like domains"/>
    <property type="match status" value="1"/>
</dbReference>
<evidence type="ECO:0000256" key="4">
    <source>
        <dbReference type="ARBA" id="ARBA00023136"/>
    </source>
</evidence>
<dbReference type="SUPFAM" id="SSF103473">
    <property type="entry name" value="MFS general substrate transporter"/>
    <property type="match status" value="1"/>
</dbReference>
<feature type="transmembrane region" description="Helical" evidence="6">
    <location>
        <begin position="632"/>
        <end position="655"/>
    </location>
</feature>
<feature type="transmembrane region" description="Helical" evidence="6">
    <location>
        <begin position="599"/>
        <end position="620"/>
    </location>
</feature>
<dbReference type="Pfam" id="PF07690">
    <property type="entry name" value="MFS_1"/>
    <property type="match status" value="1"/>
</dbReference>
<comment type="subcellular location">
    <subcellularLocation>
        <location evidence="1">Membrane</location>
        <topology evidence="1">Multi-pass membrane protein</topology>
    </subcellularLocation>
</comment>
<gene>
    <name evidence="8" type="primary">fnx2</name>
    <name evidence="8" type="ORF">LAWI1_G002592</name>
</gene>
<dbReference type="GO" id="GO:0005506">
    <property type="term" value="F:iron ion binding"/>
    <property type="evidence" value="ECO:0007669"/>
    <property type="project" value="InterPro"/>
</dbReference>
<dbReference type="PANTHER" id="PTHR23501">
    <property type="entry name" value="MAJOR FACILITATOR SUPERFAMILY"/>
    <property type="match status" value="1"/>
</dbReference>
<sequence>MFGLLYCVAVIIYRLFLSPLSKFPGPKLAAATLWYEFYYEVVKEGQFMFKIQELHKQYGPIVRINPFELHVDDPDGDFYHVVFSGTAVRNKNPYEIAQFGTNDTGFGTVDHYLHRKRRHALNPFFSTASIDRLEPIMQTMIEKLSYVLSIITFHLLHNPDKLEKLRAELRSAAALLPTGQSWNLATTRQLPYLTNVVLEGLRLSYGTSSRLTRIAPNEDLRFQDWVIPAGTPVSMTASIMHHNERIFPDSRKFVPERWAELGLERYMVSFSKGSRQCVEDIAPEQRYFGANCHSYGDVVASERDVNGNGNGSASKGDDRDEERGEVEESEEGGDGNDKVAQNMYLLFPAVSIGILLSAADQTLIVSSYARMGRIGGGGMTTVVSILLSDIVPLRQRGSWSGYTNIVSAVGASSGAPLGGFLADSIGWRWAFVGQFPMCVLASIAVYLVLDLPHTDHSHWHSKLKRVDFLGAFSLVLAVFCLLIGLDRGSNVSWRDTIAIVCSSVSIPLFAIFLFVETKVASHPFAPGHIIFKRSLLPSYLCNFFGLCTNMSLVFYMPLYFQAVEGASATAAGLRLVPAMICSVSGSLFAGHYIQKTGRYYRLTVCSYALSITGCMAVFLCSGTLCTSGWAMVAGMGMSSFGGGSAIVATLINVLAHADPKDQATANACSYLFRSLGSVTGVSLAATVVQQSLRTRLRAGLESGRQADEIVDRVRQSLDYIKELEPRIRGLVRRCYQMSTNSAFGMSIAFITCALVCSLYMREKKLSR</sequence>
<dbReference type="GO" id="GO:0016705">
    <property type="term" value="F:oxidoreductase activity, acting on paired donors, with incorporation or reduction of molecular oxygen"/>
    <property type="evidence" value="ECO:0007669"/>
    <property type="project" value="InterPro"/>
</dbReference>
<feature type="chain" id="PRO_5021893714" evidence="7">
    <location>
        <begin position="23"/>
        <end position="767"/>
    </location>
</feature>
<protein>
    <submittedName>
        <fullName evidence="8">Vacuolar membrane amino acid uptake transporter</fullName>
    </submittedName>
</protein>
<keyword evidence="9" id="KW-1185">Reference proteome</keyword>
<keyword evidence="4 6" id="KW-0472">Membrane</keyword>
<dbReference type="AlphaFoldDB" id="A0A559MH15"/>
<feature type="compositionally biased region" description="Acidic residues" evidence="5">
    <location>
        <begin position="323"/>
        <end position="334"/>
    </location>
</feature>
<dbReference type="GO" id="GO:0020037">
    <property type="term" value="F:heme binding"/>
    <property type="evidence" value="ECO:0007669"/>
    <property type="project" value="InterPro"/>
</dbReference>
<evidence type="ECO:0000256" key="3">
    <source>
        <dbReference type="ARBA" id="ARBA00022989"/>
    </source>
</evidence>